<reference evidence="9" key="1">
    <citation type="submission" date="2015-09" db="EMBL/GenBank/DDBJ databases">
        <authorList>
            <person name="Rodrigo-Torres Lidia"/>
            <person name="Arahal R.David."/>
        </authorList>
    </citation>
    <scope>NUCLEOTIDE SEQUENCE [LARGE SCALE GENOMIC DNA]</scope>
    <source>
        <strain evidence="9">CECT 7735</strain>
    </source>
</reference>
<evidence type="ECO:0000259" key="7">
    <source>
        <dbReference type="Pfam" id="PF00892"/>
    </source>
</evidence>
<dbReference type="STRING" id="1715693.PH7735_02258"/>
<evidence type="ECO:0000256" key="5">
    <source>
        <dbReference type="ARBA" id="ARBA00023136"/>
    </source>
</evidence>
<dbReference type="AlphaFoldDB" id="A0A0P1IRG9"/>
<evidence type="ECO:0000256" key="2">
    <source>
        <dbReference type="ARBA" id="ARBA00009853"/>
    </source>
</evidence>
<feature type="transmembrane region" description="Helical" evidence="6">
    <location>
        <begin position="12"/>
        <end position="33"/>
    </location>
</feature>
<dbReference type="PANTHER" id="PTHR22911:SF6">
    <property type="entry name" value="SOLUTE CARRIER FAMILY 35 MEMBER G1"/>
    <property type="match status" value="1"/>
</dbReference>
<dbReference type="Proteomes" id="UP000051870">
    <property type="component" value="Unassembled WGS sequence"/>
</dbReference>
<evidence type="ECO:0000256" key="4">
    <source>
        <dbReference type="ARBA" id="ARBA00022989"/>
    </source>
</evidence>
<feature type="domain" description="EamA" evidence="7">
    <location>
        <begin position="13"/>
        <end position="141"/>
    </location>
</feature>
<feature type="domain" description="EamA" evidence="7">
    <location>
        <begin position="153"/>
        <end position="295"/>
    </location>
</feature>
<organism evidence="8 9">
    <name type="scientific">Shimia thalassica</name>
    <dbReference type="NCBI Taxonomy" id="1715693"/>
    <lineage>
        <taxon>Bacteria</taxon>
        <taxon>Pseudomonadati</taxon>
        <taxon>Pseudomonadota</taxon>
        <taxon>Alphaproteobacteria</taxon>
        <taxon>Rhodobacterales</taxon>
        <taxon>Roseobacteraceae</taxon>
    </lineage>
</organism>
<sequence>MSDSVNNRPAQAAISMLFAMTVIGLIDNFVAIISTHVGLWQFHAMRSTLMVPLLVAMAAFGLGSLRPNNWRPVFARATVLSISMMLYFGSLGIMPISQALAGLFTSPIFVLLINVVVMKQRIGPFRIAAVFLGFAGTLLVLQPGSDGFGPLMLMPVLAGFFYAISAIATRSWCAGESATSLLAANMLLLGCIGLTVSVLFGVFGDASETHFLLRGWTWEMMPALPWAVVQAVGSVTGVFLIIRAYQLDEPTNVAVFEYAVMIFGPGFAWLILGQSLEPLQGVGIAMISAAGLIISMRARKGN</sequence>
<dbReference type="GeneID" id="83881283"/>
<accession>A0A0P1IRG9</accession>
<name>A0A0P1IRG9_9RHOB</name>
<dbReference type="InterPro" id="IPR000620">
    <property type="entry name" value="EamA_dom"/>
</dbReference>
<dbReference type="PANTHER" id="PTHR22911">
    <property type="entry name" value="ACYL-MALONYL CONDENSING ENZYME-RELATED"/>
    <property type="match status" value="1"/>
</dbReference>
<feature type="transmembrane region" description="Helical" evidence="6">
    <location>
        <begin position="73"/>
        <end position="93"/>
    </location>
</feature>
<feature type="transmembrane region" description="Helical" evidence="6">
    <location>
        <begin position="278"/>
        <end position="296"/>
    </location>
</feature>
<feature type="transmembrane region" description="Helical" evidence="6">
    <location>
        <begin position="99"/>
        <end position="117"/>
    </location>
</feature>
<keyword evidence="5 6" id="KW-0472">Membrane</keyword>
<dbReference type="SUPFAM" id="SSF103481">
    <property type="entry name" value="Multidrug resistance efflux transporter EmrE"/>
    <property type="match status" value="2"/>
</dbReference>
<feature type="transmembrane region" description="Helical" evidence="6">
    <location>
        <begin position="124"/>
        <end position="142"/>
    </location>
</feature>
<evidence type="ECO:0000313" key="8">
    <source>
        <dbReference type="EMBL" id="CUJ99813.1"/>
    </source>
</evidence>
<keyword evidence="4 6" id="KW-1133">Transmembrane helix</keyword>
<keyword evidence="9" id="KW-1185">Reference proteome</keyword>
<proteinExistence type="inferred from homology"/>
<feature type="transmembrane region" description="Helical" evidence="6">
    <location>
        <begin position="254"/>
        <end position="272"/>
    </location>
</feature>
<evidence type="ECO:0000256" key="3">
    <source>
        <dbReference type="ARBA" id="ARBA00022692"/>
    </source>
</evidence>
<feature type="transmembrane region" description="Helical" evidence="6">
    <location>
        <begin position="223"/>
        <end position="242"/>
    </location>
</feature>
<protein>
    <submittedName>
        <fullName evidence="8">Carboxylate/amino acid/amine transporter</fullName>
    </submittedName>
</protein>
<evidence type="ECO:0000256" key="6">
    <source>
        <dbReference type="SAM" id="Phobius"/>
    </source>
</evidence>
<dbReference type="RefSeq" id="WP_058311442.1">
    <property type="nucleotide sequence ID" value="NZ_CYTW01000002.1"/>
</dbReference>
<dbReference type="GO" id="GO:0016020">
    <property type="term" value="C:membrane"/>
    <property type="evidence" value="ECO:0007669"/>
    <property type="project" value="UniProtKB-SubCell"/>
</dbReference>
<keyword evidence="3 6" id="KW-0812">Transmembrane</keyword>
<comment type="subcellular location">
    <subcellularLocation>
        <location evidence="1">Membrane</location>
        <topology evidence="1">Multi-pass membrane protein</topology>
    </subcellularLocation>
</comment>
<dbReference type="Pfam" id="PF00892">
    <property type="entry name" value="EamA"/>
    <property type="match status" value="2"/>
</dbReference>
<evidence type="ECO:0000313" key="9">
    <source>
        <dbReference type="Proteomes" id="UP000051870"/>
    </source>
</evidence>
<comment type="similarity">
    <text evidence="2">Belongs to the drug/metabolite transporter (DMT) superfamily. 10 TMS drug/metabolite exporter (DME) (TC 2.A.7.3) family.</text>
</comment>
<feature type="transmembrane region" description="Helical" evidence="6">
    <location>
        <begin position="148"/>
        <end position="169"/>
    </location>
</feature>
<feature type="transmembrane region" description="Helical" evidence="6">
    <location>
        <begin position="39"/>
        <end position="61"/>
    </location>
</feature>
<gene>
    <name evidence="8" type="ORF">PH7735_02258</name>
</gene>
<dbReference type="InterPro" id="IPR037185">
    <property type="entry name" value="EmrE-like"/>
</dbReference>
<feature type="transmembrane region" description="Helical" evidence="6">
    <location>
        <begin position="181"/>
        <end position="203"/>
    </location>
</feature>
<dbReference type="EMBL" id="CYTW01000002">
    <property type="protein sequence ID" value="CUJ99813.1"/>
    <property type="molecule type" value="Genomic_DNA"/>
</dbReference>
<evidence type="ECO:0000256" key="1">
    <source>
        <dbReference type="ARBA" id="ARBA00004141"/>
    </source>
</evidence>